<dbReference type="AlphaFoldDB" id="A0A6H0ZUI7"/>
<keyword evidence="1" id="KW-0175">Coiled coil</keyword>
<name>A0A6H0ZUI7_9HYPH</name>
<reference evidence="2 3" key="1">
    <citation type="submission" date="2020-04" db="EMBL/GenBank/DDBJ databases">
        <title>FDA dAtabase for Regulatory Grade micrObial Sequences (FDA-ARGOS): Supporting development and validation of Infectious Disease Dx tests.</title>
        <authorList>
            <person name="Sciortino C."/>
            <person name="Tallon L."/>
            <person name="Sadzewicz L."/>
            <person name="Vavikolanu K."/>
            <person name="Mehta A."/>
            <person name="Aluvathingal J."/>
            <person name="Nadendla S."/>
            <person name="Nandy P."/>
            <person name="Geyer C."/>
            <person name="Yan Y."/>
            <person name="Sichtig H."/>
        </authorList>
    </citation>
    <scope>NUCLEOTIDE SEQUENCE [LARGE SCALE GENOMIC DNA]</scope>
    <source>
        <strain evidence="2 3">FDAARGOS_633</strain>
    </source>
</reference>
<feature type="coiled-coil region" evidence="1">
    <location>
        <begin position="36"/>
        <end position="63"/>
    </location>
</feature>
<dbReference type="Proteomes" id="UP000500870">
    <property type="component" value="Chromosome 3"/>
</dbReference>
<accession>A0A6H0ZUI7</accession>
<gene>
    <name evidence="2" type="ORF">FOB41_21220</name>
</gene>
<evidence type="ECO:0000313" key="2">
    <source>
        <dbReference type="EMBL" id="QIX23684.1"/>
    </source>
</evidence>
<dbReference type="EMBL" id="CP050899">
    <property type="protein sequence ID" value="QIX23684.1"/>
    <property type="molecule type" value="Genomic_DNA"/>
</dbReference>
<evidence type="ECO:0000313" key="3">
    <source>
        <dbReference type="Proteomes" id="UP000500870"/>
    </source>
</evidence>
<evidence type="ECO:0000256" key="1">
    <source>
        <dbReference type="SAM" id="Coils"/>
    </source>
</evidence>
<protein>
    <submittedName>
        <fullName evidence="2">Uncharacterized protein</fullName>
    </submittedName>
</protein>
<organism evidence="2 3">
    <name type="scientific">Agrobacterium pusense</name>
    <dbReference type="NCBI Taxonomy" id="648995"/>
    <lineage>
        <taxon>Bacteria</taxon>
        <taxon>Pseudomonadati</taxon>
        <taxon>Pseudomonadota</taxon>
        <taxon>Alphaproteobacteria</taxon>
        <taxon>Hyphomicrobiales</taxon>
        <taxon>Rhizobiaceae</taxon>
        <taxon>Rhizobium/Agrobacterium group</taxon>
        <taxon>Agrobacterium</taxon>
    </lineage>
</organism>
<dbReference type="RefSeq" id="WP_136882456.1">
    <property type="nucleotide sequence ID" value="NZ_CP050899.1"/>
</dbReference>
<proteinExistence type="predicted"/>
<sequence length="75" mass="8133">MTTGNTMQVDALVALQEAEVREGFLKQRTLLLGQHLAMQKQEKQILLDKINGLEADLRLAKGEGDPADNGNGASE</sequence>